<reference evidence="2" key="2">
    <citation type="submission" date="2015-08" db="UniProtKB">
        <authorList>
            <consortium name="WormBaseParasite"/>
        </authorList>
    </citation>
    <scope>IDENTIFICATION</scope>
</reference>
<proteinExistence type="predicted"/>
<dbReference type="WBParaSite" id="SVE_0610000.1">
    <property type="protein sequence ID" value="SVE_0610000.1"/>
    <property type="gene ID" value="SVE_0610000"/>
</dbReference>
<name>A0A0K0FB93_STRVS</name>
<keyword evidence="1" id="KW-1185">Reference proteome</keyword>
<reference evidence="1" key="1">
    <citation type="submission" date="2014-07" db="EMBL/GenBank/DDBJ databases">
        <authorList>
            <person name="Martin A.A"/>
            <person name="De Silva N."/>
        </authorList>
    </citation>
    <scope>NUCLEOTIDE SEQUENCE</scope>
</reference>
<organism evidence="1 2">
    <name type="scientific">Strongyloides venezuelensis</name>
    <name type="common">Threadworm</name>
    <dbReference type="NCBI Taxonomy" id="75913"/>
    <lineage>
        <taxon>Eukaryota</taxon>
        <taxon>Metazoa</taxon>
        <taxon>Ecdysozoa</taxon>
        <taxon>Nematoda</taxon>
        <taxon>Chromadorea</taxon>
        <taxon>Rhabditida</taxon>
        <taxon>Tylenchina</taxon>
        <taxon>Panagrolaimomorpha</taxon>
        <taxon>Strongyloidoidea</taxon>
        <taxon>Strongyloididae</taxon>
        <taxon>Strongyloides</taxon>
    </lineage>
</organism>
<dbReference type="Proteomes" id="UP000035680">
    <property type="component" value="Unassembled WGS sequence"/>
</dbReference>
<evidence type="ECO:0000313" key="2">
    <source>
        <dbReference type="WBParaSite" id="SVE_0610000.1"/>
    </source>
</evidence>
<dbReference type="AlphaFoldDB" id="A0A0K0FB93"/>
<evidence type="ECO:0000313" key="1">
    <source>
        <dbReference type="Proteomes" id="UP000035680"/>
    </source>
</evidence>
<sequence>MCQRNYIRLVVSEEYDMLFFIQFFINKYLSFLRRCKLSRKSQIFLSFFSHKISSQTDYEIKKFSIRGVVG</sequence>
<protein>
    <submittedName>
        <fullName evidence="2">Uncharacterized protein</fullName>
    </submittedName>
</protein>
<accession>A0A0K0FB93</accession>